<proteinExistence type="predicted"/>
<accession>A0A015JG20</accession>
<sequence length="158" mass="18733">MVTMRDVKLPFLKKELIRCKHSIKKVVIKYTNIVIDEYALRWNYNPIEGAYRKCFKEISNNINRIDIVLLDYVKDCIIECNGANVTIDWKESLKLINNEISTNRNITNSIDASIRSFRVKNFFKILPTYEVLYERKVWGISNNKCPRCILEVESWNHL</sequence>
<dbReference type="HOGENOM" id="CLU_1670342_0_0_1"/>
<name>A0A015JG20_RHIIW</name>
<dbReference type="AlphaFoldDB" id="A0A015JG20"/>
<dbReference type="OrthoDB" id="2471920at2759"/>
<evidence type="ECO:0000313" key="2">
    <source>
        <dbReference type="Proteomes" id="UP000022910"/>
    </source>
</evidence>
<comment type="caution">
    <text evidence="1">The sequence shown here is derived from an EMBL/GenBank/DDBJ whole genome shotgun (WGS) entry which is preliminary data.</text>
</comment>
<keyword evidence="2" id="KW-1185">Reference proteome</keyword>
<reference evidence="1 2" key="1">
    <citation type="submission" date="2014-02" db="EMBL/GenBank/DDBJ databases">
        <title>Single nucleus genome sequencing reveals high similarity among nuclei of an endomycorrhizal fungus.</title>
        <authorList>
            <person name="Lin K."/>
            <person name="Geurts R."/>
            <person name="Zhang Z."/>
            <person name="Limpens E."/>
            <person name="Saunders D.G."/>
            <person name="Mu D."/>
            <person name="Pang E."/>
            <person name="Cao H."/>
            <person name="Cha H."/>
            <person name="Lin T."/>
            <person name="Zhou Q."/>
            <person name="Shang Y."/>
            <person name="Li Y."/>
            <person name="Ivanov S."/>
            <person name="Sharma T."/>
            <person name="Velzen R.V."/>
            <person name="Ruijter N.D."/>
            <person name="Aanen D.K."/>
            <person name="Win J."/>
            <person name="Kamoun S."/>
            <person name="Bisseling T."/>
            <person name="Huang S."/>
        </authorList>
    </citation>
    <scope>NUCLEOTIDE SEQUENCE [LARGE SCALE GENOMIC DNA]</scope>
    <source>
        <strain evidence="2">DAOM197198w</strain>
    </source>
</reference>
<gene>
    <name evidence="1" type="ORF">RirG_127530</name>
</gene>
<protein>
    <submittedName>
        <fullName evidence="1">Uncharacterized protein</fullName>
    </submittedName>
</protein>
<evidence type="ECO:0000313" key="1">
    <source>
        <dbReference type="EMBL" id="EXX66050.1"/>
    </source>
</evidence>
<dbReference type="EMBL" id="JEMT01019803">
    <property type="protein sequence ID" value="EXX66050.1"/>
    <property type="molecule type" value="Genomic_DNA"/>
</dbReference>
<organism evidence="1 2">
    <name type="scientific">Rhizophagus irregularis (strain DAOM 197198w)</name>
    <name type="common">Glomus intraradices</name>
    <dbReference type="NCBI Taxonomy" id="1432141"/>
    <lineage>
        <taxon>Eukaryota</taxon>
        <taxon>Fungi</taxon>
        <taxon>Fungi incertae sedis</taxon>
        <taxon>Mucoromycota</taxon>
        <taxon>Glomeromycotina</taxon>
        <taxon>Glomeromycetes</taxon>
        <taxon>Glomerales</taxon>
        <taxon>Glomeraceae</taxon>
        <taxon>Rhizophagus</taxon>
    </lineage>
</organism>
<dbReference type="Proteomes" id="UP000022910">
    <property type="component" value="Unassembled WGS sequence"/>
</dbReference>